<keyword evidence="3" id="KW-0597">Phosphoprotein</keyword>
<dbReference type="CDD" id="cd04620">
    <property type="entry name" value="CBS_two-component_sensor_histidine_kinase_repeat1"/>
    <property type="match status" value="1"/>
</dbReference>
<keyword evidence="5" id="KW-0418">Kinase</keyword>
<feature type="coiled-coil region" evidence="7">
    <location>
        <begin position="482"/>
        <end position="534"/>
    </location>
</feature>
<dbReference type="RefSeq" id="WP_008050104.1">
    <property type="nucleotide sequence ID" value="NZ_FO818640.1"/>
</dbReference>
<feature type="domain" description="PAS" evidence="8">
    <location>
        <begin position="923"/>
        <end position="997"/>
    </location>
</feature>
<dbReference type="Gene3D" id="2.10.70.100">
    <property type="match status" value="1"/>
</dbReference>
<keyword evidence="7" id="KW-0175">Coiled coil</keyword>
<dbReference type="Pfam" id="PF08447">
    <property type="entry name" value="PAS_3"/>
    <property type="match status" value="5"/>
</dbReference>
<feature type="domain" description="CBS" evidence="11">
    <location>
        <begin position="274"/>
        <end position="333"/>
    </location>
</feature>
<dbReference type="SMART" id="SM00065">
    <property type="entry name" value="GAF"/>
    <property type="match status" value="1"/>
</dbReference>
<dbReference type="InterPro" id="IPR000644">
    <property type="entry name" value="CBS_dom"/>
</dbReference>
<dbReference type="SUPFAM" id="SSF55073">
    <property type="entry name" value="Nucleotide cyclase"/>
    <property type="match status" value="1"/>
</dbReference>
<dbReference type="GO" id="GO:0004673">
    <property type="term" value="F:protein histidine kinase activity"/>
    <property type="evidence" value="ECO:0007669"/>
    <property type="project" value="UniProtKB-EC"/>
</dbReference>
<dbReference type="CDD" id="cd00130">
    <property type="entry name" value="PAS"/>
    <property type="match status" value="7"/>
</dbReference>
<dbReference type="InterPro" id="IPR000700">
    <property type="entry name" value="PAS-assoc_C"/>
</dbReference>
<evidence type="ECO:0000256" key="6">
    <source>
        <dbReference type="PROSITE-ProRule" id="PRU00703"/>
    </source>
</evidence>
<dbReference type="SMART" id="SM00267">
    <property type="entry name" value="GGDEF"/>
    <property type="match status" value="1"/>
</dbReference>
<organism evidence="12 13">
    <name type="scientific">Limnospira indica PCC 8005</name>
    <dbReference type="NCBI Taxonomy" id="376219"/>
    <lineage>
        <taxon>Bacteria</taxon>
        <taxon>Bacillati</taxon>
        <taxon>Cyanobacteriota</taxon>
        <taxon>Cyanophyceae</taxon>
        <taxon>Oscillatoriophycideae</taxon>
        <taxon>Oscillatoriales</taxon>
        <taxon>Sirenicapillariaceae</taxon>
        <taxon>Limnospira</taxon>
    </lineage>
</organism>
<reference evidence="12 13" key="1">
    <citation type="submission" date="2014-02" db="EMBL/GenBank/DDBJ databases">
        <authorList>
            <person name="Genoscope - CEA"/>
        </authorList>
    </citation>
    <scope>NUCLEOTIDE SEQUENCE [LARGE SCALE GENOMIC DNA]</scope>
    <source>
        <strain evidence="12 13">PCC 8005</strain>
    </source>
</reference>
<feature type="domain" description="PAS" evidence="8">
    <location>
        <begin position="1053"/>
        <end position="1126"/>
    </location>
</feature>
<dbReference type="InterPro" id="IPR001610">
    <property type="entry name" value="PAC"/>
</dbReference>
<feature type="domain" description="PAC" evidence="9">
    <location>
        <begin position="870"/>
        <end position="922"/>
    </location>
</feature>
<keyword evidence="4" id="KW-0808">Transferase</keyword>
<feature type="domain" description="CBS" evidence="11">
    <location>
        <begin position="136"/>
        <end position="196"/>
    </location>
</feature>
<feature type="domain" description="PAC" evidence="9">
    <location>
        <begin position="1000"/>
        <end position="1052"/>
    </location>
</feature>
<dbReference type="InterPro" id="IPR043128">
    <property type="entry name" value="Rev_trsase/Diguanyl_cyclase"/>
</dbReference>
<dbReference type="InterPro" id="IPR003018">
    <property type="entry name" value="GAF"/>
</dbReference>
<dbReference type="Gene3D" id="3.30.450.20">
    <property type="entry name" value="PAS domain"/>
    <property type="match status" value="7"/>
</dbReference>
<name>A0A9P1KEQ9_9CYAN</name>
<dbReference type="Pfam" id="PF00990">
    <property type="entry name" value="GGDEF"/>
    <property type="match status" value="1"/>
</dbReference>
<dbReference type="Pfam" id="PF08448">
    <property type="entry name" value="PAS_4"/>
    <property type="match status" value="2"/>
</dbReference>
<feature type="domain" description="PAS" evidence="8">
    <location>
        <begin position="365"/>
        <end position="436"/>
    </location>
</feature>
<dbReference type="PROSITE" id="PS51371">
    <property type="entry name" value="CBS"/>
    <property type="match status" value="4"/>
</dbReference>
<dbReference type="Gene3D" id="3.30.70.270">
    <property type="match status" value="1"/>
</dbReference>
<dbReference type="NCBIfam" id="TIGR00254">
    <property type="entry name" value="GGDEF"/>
    <property type="match status" value="1"/>
</dbReference>
<feature type="domain" description="PAC" evidence="9">
    <location>
        <begin position="1129"/>
        <end position="1181"/>
    </location>
</feature>
<dbReference type="InterPro" id="IPR000014">
    <property type="entry name" value="PAS"/>
</dbReference>
<evidence type="ECO:0000259" key="8">
    <source>
        <dbReference type="PROSITE" id="PS50112"/>
    </source>
</evidence>
<dbReference type="InterPro" id="IPR000160">
    <property type="entry name" value="GGDEF_dom"/>
</dbReference>
<feature type="domain" description="PAS" evidence="8">
    <location>
        <begin position="538"/>
        <end position="611"/>
    </location>
</feature>
<feature type="domain" description="CBS" evidence="11">
    <location>
        <begin position="203"/>
        <end position="267"/>
    </location>
</feature>
<dbReference type="PANTHER" id="PTHR43304">
    <property type="entry name" value="PHYTOCHROME-LIKE PROTEIN CPH1"/>
    <property type="match status" value="1"/>
</dbReference>
<dbReference type="SUPFAM" id="SSF54631">
    <property type="entry name" value="CBS-domain pair"/>
    <property type="match status" value="2"/>
</dbReference>
<evidence type="ECO:0000256" key="7">
    <source>
        <dbReference type="SAM" id="Coils"/>
    </source>
</evidence>
<feature type="domain" description="PAC" evidence="9">
    <location>
        <begin position="1261"/>
        <end position="1314"/>
    </location>
</feature>
<evidence type="ECO:0000313" key="12">
    <source>
        <dbReference type="EMBL" id="CDM94560.1"/>
    </source>
</evidence>
<dbReference type="Proteomes" id="UP000032946">
    <property type="component" value="Chromosome"/>
</dbReference>
<evidence type="ECO:0000259" key="11">
    <source>
        <dbReference type="PROSITE" id="PS51371"/>
    </source>
</evidence>
<dbReference type="SUPFAM" id="SSF55785">
    <property type="entry name" value="PYP-like sensor domain (PAS domain)"/>
    <property type="match status" value="7"/>
</dbReference>
<dbReference type="Pfam" id="PF00571">
    <property type="entry name" value="CBS"/>
    <property type="match status" value="3"/>
</dbReference>
<feature type="domain" description="PAS" evidence="8">
    <location>
        <begin position="1182"/>
        <end position="1256"/>
    </location>
</feature>
<dbReference type="InterPro" id="IPR013655">
    <property type="entry name" value="PAS_fold_3"/>
</dbReference>
<evidence type="ECO:0000256" key="1">
    <source>
        <dbReference type="ARBA" id="ARBA00000085"/>
    </source>
</evidence>
<dbReference type="Pfam" id="PF01590">
    <property type="entry name" value="GAF"/>
    <property type="match status" value="1"/>
</dbReference>
<dbReference type="EC" id="2.7.13.3" evidence="2"/>
<evidence type="ECO:0000259" key="10">
    <source>
        <dbReference type="PROSITE" id="PS50887"/>
    </source>
</evidence>
<dbReference type="InterPro" id="IPR052162">
    <property type="entry name" value="Sensor_kinase/Photoreceptor"/>
</dbReference>
<dbReference type="CDD" id="cd01949">
    <property type="entry name" value="GGDEF"/>
    <property type="match status" value="1"/>
</dbReference>
<sequence>MLPRIAITPSAFLVLFPAIRPWDNVFDASATESIPIHHLLTKLMISQDLLFSNLPLYKAIDRHPLTASPETPLMGVISMISPQPKSDSDRETQPHRKSCVLAVEQGKLVGLITERDLVRLATQYRSFDHLTLAAVMTRDLVTLSIEPHQDIFTAITLMRQHQIRHLPVLSKTGDLLGLISTQTLRECLQPGDLFKLRQVAEAMTRDVIHATPNASILHLAQLMAEYRVSCVVIAEPKIGDSFLCHPVGIVTERDIVKCSALDLNFDRMMAADIMSSPLCCLHPTENLWVAHEQMQQRGVRRLVVCDEQQQLVGILTQTSLLQTLNPLELYNTIEALQQQVNKLQGERLKQMQNDHHHTHQQLQKQRDLTEAILDTVPALIVVFNTQGYIVKFNQACVKITGYSGQEVQDRPFWEILLVPEEVNSVKKAFADLTAGNFPSYHENYWVTKTGDRRLIAWSHTILCDDDGQVEYIIGTGKDITERRRAEIELESQKEAYRQLASSLEEQVESKTAEIAEIKHQLELEINQVNQIQKQLIFSQERLNDLLNSSLAIIYSSDPETMRVTFISSHVQNVLGYTQKEFQESVEFWEERIHPEDRDFAWSKVREVLTKGTSFYEYRFRHGDGSDRWMQEHLRLVLDAAEKPREVVGYGFDISDRKQAEIAAAEREAILSSFYNSTSMMMGVVELIDGDIIHIFSNNATAEFLGVSPEALKNARCSEMGVPASIIEFWSQHYRESQQLGKPIKFEYIHTLNSQEHHLSVTVSPILNSGLDKLRFCYIAEDITQAKQTEYQLYKITQDLLNSQKIAGIGTWEYNVSSGKITWSEEVFRIYGMDPTQGEPTLAELREKMHPDDRDRHAEDTERSLTLGEPFYTEYRLVRPSGEIRYIQGMGGVEHDAEWQPLRLFGSVIDITEKRQAEMALSASEAKYRRLIEQMPAATYTANLDDKFSILYISPQIERLLGISASEWLKNSKDWLELVHPEDRDRVLEEIRQGIEENQGFSVEYRMFSRSGNVVWVRDNGQVVLDDQGNPTFLQGVMINITDKKEAEIALQESEEKFRQIAETVREVFFMTSFDGQTILYINPAYEKIWGQSCASLYENPQHWINSVHPEDLQRVIEAYQRQFQDKLVFDEEYRIIRPDSTIRWVAARVFPVTDKSGKIYRWAGIAEDITSRKLMLEQLQNSKTFIQKVTDYIPNILYICDLIKKRNVYINRNIQDILGYTYEKIQETGGTLLYEILHPEDLPIIEKHFQDMSKAQDGQIYTVEYRVQKANGEWRWLLSRDLVFSRHSDGRVQEILGTATDFTDRKQTEEILHTTYQHLKQKNREMEIVSKMIEFLQACDAVEEGYEAIAEFLKQLFPDFSGAVLVIDPDSPESDLEVVSTFGELPHQEIKFTFKDCWALRRGKIHTASDQQSGLFCNHINSELLPKYSLCIPLIAKTKIWGLLYMITESSFVNMESSEQLGRTVADQLSLALFNLKLQEQLRLESIRDPLTGLFNRRYLQETLNQALAKAHRKNQPLCIIMIDIDHFKHFNDTFGHEAGDLVLQEIAHFIQTNIRSSDTACRYGGEEMTLILPDTTLEIASDRAQFLCEGIRGLKRQHHNRDLGQITASFGVASFPEHAQTLDDLLRLADDALYLAKNQGRDRVVVWEFL</sequence>
<dbReference type="InterPro" id="IPR013656">
    <property type="entry name" value="PAS_4"/>
</dbReference>
<feature type="domain" description="GGDEF" evidence="10">
    <location>
        <begin position="1516"/>
        <end position="1650"/>
    </location>
</feature>
<dbReference type="InterPro" id="IPR029787">
    <property type="entry name" value="Nucleotide_cyclase"/>
</dbReference>
<evidence type="ECO:0000256" key="4">
    <source>
        <dbReference type="ARBA" id="ARBA00022679"/>
    </source>
</evidence>
<evidence type="ECO:0000256" key="2">
    <source>
        <dbReference type="ARBA" id="ARBA00012438"/>
    </source>
</evidence>
<feature type="domain" description="PAC" evidence="9">
    <location>
        <begin position="439"/>
        <end position="491"/>
    </location>
</feature>
<dbReference type="Gene3D" id="3.10.580.10">
    <property type="entry name" value="CBS-domain"/>
    <property type="match status" value="2"/>
</dbReference>
<dbReference type="SMART" id="SM00086">
    <property type="entry name" value="PAC"/>
    <property type="match status" value="6"/>
</dbReference>
<protein>
    <recommendedName>
        <fullName evidence="2">histidine kinase</fullName>
        <ecNumber evidence="2">2.7.13.3</ecNumber>
    </recommendedName>
</protein>
<dbReference type="EMBL" id="FO818640">
    <property type="protein sequence ID" value="CDM94560.1"/>
    <property type="molecule type" value="Genomic_DNA"/>
</dbReference>
<dbReference type="NCBIfam" id="TIGR00229">
    <property type="entry name" value="sensory_box"/>
    <property type="match status" value="7"/>
</dbReference>
<evidence type="ECO:0000256" key="3">
    <source>
        <dbReference type="ARBA" id="ARBA00022553"/>
    </source>
</evidence>
<feature type="domain" description="CBS" evidence="11">
    <location>
        <begin position="60"/>
        <end position="127"/>
    </location>
</feature>
<dbReference type="InterPro" id="IPR029016">
    <property type="entry name" value="GAF-like_dom_sf"/>
</dbReference>
<dbReference type="PROSITE" id="PS50887">
    <property type="entry name" value="GGDEF"/>
    <property type="match status" value="1"/>
</dbReference>
<evidence type="ECO:0000259" key="9">
    <source>
        <dbReference type="PROSITE" id="PS50113"/>
    </source>
</evidence>
<keyword evidence="13" id="KW-1185">Reference proteome</keyword>
<accession>A0A9P1KEQ9</accession>
<dbReference type="InterPro" id="IPR046342">
    <property type="entry name" value="CBS_dom_sf"/>
</dbReference>
<dbReference type="InterPro" id="IPR035965">
    <property type="entry name" value="PAS-like_dom_sf"/>
</dbReference>
<dbReference type="SUPFAM" id="SSF55781">
    <property type="entry name" value="GAF domain-like"/>
    <property type="match status" value="1"/>
</dbReference>
<evidence type="ECO:0000256" key="5">
    <source>
        <dbReference type="ARBA" id="ARBA00022777"/>
    </source>
</evidence>
<feature type="domain" description="PAC" evidence="9">
    <location>
        <begin position="613"/>
        <end position="665"/>
    </location>
</feature>
<dbReference type="FunFam" id="3.30.70.270:FF:000001">
    <property type="entry name" value="Diguanylate cyclase domain protein"/>
    <property type="match status" value="1"/>
</dbReference>
<dbReference type="CDD" id="cd17774">
    <property type="entry name" value="CBS_two-component_sensor_histidine_kinase_repeat2"/>
    <property type="match status" value="1"/>
</dbReference>
<gene>
    <name evidence="12" type="ORF">ARTHRO_20094</name>
</gene>
<comment type="catalytic activity">
    <reaction evidence="1">
        <text>ATP + protein L-histidine = ADP + protein N-phospho-L-histidine.</text>
        <dbReference type="EC" id="2.7.13.3"/>
    </reaction>
</comment>
<proteinExistence type="predicted"/>
<keyword evidence="6" id="KW-0129">CBS domain</keyword>
<dbReference type="SMART" id="SM00116">
    <property type="entry name" value="CBS"/>
    <property type="match status" value="4"/>
</dbReference>
<dbReference type="PANTHER" id="PTHR43304:SF1">
    <property type="entry name" value="PAC DOMAIN-CONTAINING PROTEIN"/>
    <property type="match status" value="1"/>
</dbReference>
<dbReference type="PROSITE" id="PS50112">
    <property type="entry name" value="PAS"/>
    <property type="match status" value="5"/>
</dbReference>
<evidence type="ECO:0000313" key="13">
    <source>
        <dbReference type="Proteomes" id="UP000032946"/>
    </source>
</evidence>
<dbReference type="SMART" id="SM00091">
    <property type="entry name" value="PAS"/>
    <property type="match status" value="7"/>
</dbReference>
<feature type="domain" description="PAC" evidence="9">
    <location>
        <begin position="741"/>
        <end position="794"/>
    </location>
</feature>
<dbReference type="Gene3D" id="3.30.450.40">
    <property type="match status" value="1"/>
</dbReference>
<dbReference type="PROSITE" id="PS50113">
    <property type="entry name" value="PAC"/>
    <property type="match status" value="7"/>
</dbReference>